<evidence type="ECO:0000313" key="2">
    <source>
        <dbReference type="EMBL" id="KZW03743.1"/>
    </source>
</evidence>
<keyword evidence="3" id="KW-1185">Reference proteome</keyword>
<evidence type="ECO:0000259" key="1">
    <source>
        <dbReference type="Pfam" id="PF01636"/>
    </source>
</evidence>
<dbReference type="PANTHER" id="PTHR21310:SF13">
    <property type="entry name" value="AMINOGLYCOSIDE PHOSPHOTRANSFERASE DOMAIN-CONTAINING PROTEIN"/>
    <property type="match status" value="1"/>
</dbReference>
<dbReference type="OrthoDB" id="10003767at2759"/>
<dbReference type="Proteomes" id="UP000077266">
    <property type="component" value="Unassembled WGS sequence"/>
</dbReference>
<dbReference type="PANTHER" id="PTHR21310">
    <property type="entry name" value="AMINOGLYCOSIDE PHOSPHOTRANSFERASE-RELATED-RELATED"/>
    <property type="match status" value="1"/>
</dbReference>
<feature type="domain" description="Aminoglycoside phosphotransferase" evidence="1">
    <location>
        <begin position="44"/>
        <end position="304"/>
    </location>
</feature>
<gene>
    <name evidence="2" type="ORF">EXIGLDRAFT_715805</name>
</gene>
<dbReference type="AlphaFoldDB" id="A0A165QKB8"/>
<dbReference type="GO" id="GO:0016301">
    <property type="term" value="F:kinase activity"/>
    <property type="evidence" value="ECO:0007669"/>
    <property type="project" value="UniProtKB-KW"/>
</dbReference>
<evidence type="ECO:0000313" key="3">
    <source>
        <dbReference type="Proteomes" id="UP000077266"/>
    </source>
</evidence>
<dbReference type="SUPFAM" id="SSF56112">
    <property type="entry name" value="Protein kinase-like (PK-like)"/>
    <property type="match status" value="1"/>
</dbReference>
<name>A0A165QKB8_EXIGL</name>
<dbReference type="InterPro" id="IPR011009">
    <property type="entry name" value="Kinase-like_dom_sf"/>
</dbReference>
<keyword evidence="2" id="KW-0418">Kinase</keyword>
<keyword evidence="2" id="KW-0808">Transferase</keyword>
<reference evidence="2 3" key="1">
    <citation type="journal article" date="2016" name="Mol. Biol. Evol.">
        <title>Comparative Genomics of Early-Diverging Mushroom-Forming Fungi Provides Insights into the Origins of Lignocellulose Decay Capabilities.</title>
        <authorList>
            <person name="Nagy L.G."/>
            <person name="Riley R."/>
            <person name="Tritt A."/>
            <person name="Adam C."/>
            <person name="Daum C."/>
            <person name="Floudas D."/>
            <person name="Sun H."/>
            <person name="Yadav J.S."/>
            <person name="Pangilinan J."/>
            <person name="Larsson K.H."/>
            <person name="Matsuura K."/>
            <person name="Barry K."/>
            <person name="Labutti K."/>
            <person name="Kuo R."/>
            <person name="Ohm R.A."/>
            <person name="Bhattacharya S.S."/>
            <person name="Shirouzu T."/>
            <person name="Yoshinaga Y."/>
            <person name="Martin F.M."/>
            <person name="Grigoriev I.V."/>
            <person name="Hibbett D.S."/>
        </authorList>
    </citation>
    <scope>NUCLEOTIDE SEQUENCE [LARGE SCALE GENOMIC DNA]</scope>
    <source>
        <strain evidence="2 3">HHB12029</strain>
    </source>
</reference>
<dbReference type="STRING" id="1314781.A0A165QKB8"/>
<protein>
    <submittedName>
        <fullName evidence="2">Kinase-like protein</fullName>
    </submittedName>
</protein>
<dbReference type="Gene3D" id="3.90.1200.10">
    <property type="match status" value="1"/>
</dbReference>
<proteinExistence type="predicted"/>
<dbReference type="Pfam" id="PF01636">
    <property type="entry name" value="APH"/>
    <property type="match status" value="1"/>
</dbReference>
<accession>A0A165QKB8</accession>
<sequence>MASVEWVSTLWSTEPRWVTEPDIALIEQIAREQLHVPPGEPCRVTLFAQGAFNKLYEIHVADDAPAYLIRVALPVEPRLKTLSEVATLDFVRAHCNVSLVPRVLAYEANAESTPLGFEWMIMEKLPGTVLEDRWRTMSFAAKEDLVRTLVGVLANLYEHPLRGIGNIYLQDDDDTSQPTVNRIVSMVFFWDQHRKQDVPRGPFRSSAEWLSARLSFVLNDAGHTIRTSEDEDDVEEAEEAQALAHRLLALLPKLFSASNDADSQPERTIILHDDLSFHNLLVDDEGRLTGIIDWECVSALPVWYACQFPSFLTGRTRTELPDETTYALNDDGTRIQLYGEHLREWEQTQLRDVFLCEMERVQPEWVRHYREPRNVLKADFEAAVTQCDAPFAKRLIGRWIDRVEAMDSEGDATYISLRDDFHR</sequence>
<dbReference type="InParanoid" id="A0A165QKB8"/>
<dbReference type="InterPro" id="IPR002575">
    <property type="entry name" value="Aminoglycoside_PTrfase"/>
</dbReference>
<dbReference type="EMBL" id="KV425882">
    <property type="protein sequence ID" value="KZW03743.1"/>
    <property type="molecule type" value="Genomic_DNA"/>
</dbReference>
<dbReference type="InterPro" id="IPR051678">
    <property type="entry name" value="AGP_Transferase"/>
</dbReference>
<organism evidence="2 3">
    <name type="scientific">Exidia glandulosa HHB12029</name>
    <dbReference type="NCBI Taxonomy" id="1314781"/>
    <lineage>
        <taxon>Eukaryota</taxon>
        <taxon>Fungi</taxon>
        <taxon>Dikarya</taxon>
        <taxon>Basidiomycota</taxon>
        <taxon>Agaricomycotina</taxon>
        <taxon>Agaricomycetes</taxon>
        <taxon>Auriculariales</taxon>
        <taxon>Exidiaceae</taxon>
        <taxon>Exidia</taxon>
    </lineage>
</organism>